<evidence type="ECO:0000313" key="2">
    <source>
        <dbReference type="EMBL" id="KXU38692.1"/>
    </source>
</evidence>
<evidence type="ECO:0008006" key="4">
    <source>
        <dbReference type="Google" id="ProtNLM"/>
    </source>
</evidence>
<dbReference type="EMBL" id="LSZO01000101">
    <property type="protein sequence ID" value="KXU38692.1"/>
    <property type="molecule type" value="Genomic_DNA"/>
</dbReference>
<name>A0A139SW89_9GAMM</name>
<proteinExistence type="predicted"/>
<accession>A0A139SW89</accession>
<organism evidence="2 3">
    <name type="scientific">Ventosimonas gracilis</name>
    <dbReference type="NCBI Taxonomy" id="1680762"/>
    <lineage>
        <taxon>Bacteria</taxon>
        <taxon>Pseudomonadati</taxon>
        <taxon>Pseudomonadota</taxon>
        <taxon>Gammaproteobacteria</taxon>
        <taxon>Pseudomonadales</taxon>
        <taxon>Ventosimonadaceae</taxon>
        <taxon>Ventosimonas</taxon>
    </lineage>
</organism>
<feature type="transmembrane region" description="Helical" evidence="1">
    <location>
        <begin position="116"/>
        <end position="136"/>
    </location>
</feature>
<dbReference type="OrthoDB" id="5571890at2"/>
<keyword evidence="1" id="KW-0812">Transmembrane</keyword>
<reference evidence="2 3" key="1">
    <citation type="submission" date="2016-02" db="EMBL/GenBank/DDBJ databases">
        <authorList>
            <person name="Wen L."/>
            <person name="He K."/>
            <person name="Yang H."/>
        </authorList>
    </citation>
    <scope>NUCLEOTIDE SEQUENCE [LARGE SCALE GENOMIC DNA]</scope>
    <source>
        <strain evidence="2 3">CV58</strain>
    </source>
</reference>
<keyword evidence="1" id="KW-0472">Membrane</keyword>
<dbReference type="Proteomes" id="UP000072660">
    <property type="component" value="Unassembled WGS sequence"/>
</dbReference>
<sequence length="142" mass="15501">MSSAAFNSFDTLQFAKKFKAAKDSEEQAEVVAQAFREGFDERDKALREGFDERDKALAAVEAKVSELAADAKNNAEKMATKEDVVRLEGRITNLEQSMNAKMEGLENRLIVKLGKMLTIGVGLIVTSIGIAAGIIIKLMPHV</sequence>
<keyword evidence="3" id="KW-1185">Reference proteome</keyword>
<comment type="caution">
    <text evidence="2">The sequence shown here is derived from an EMBL/GenBank/DDBJ whole genome shotgun (WGS) entry which is preliminary data.</text>
</comment>
<evidence type="ECO:0000313" key="3">
    <source>
        <dbReference type="Proteomes" id="UP000072660"/>
    </source>
</evidence>
<dbReference type="AlphaFoldDB" id="A0A139SW89"/>
<gene>
    <name evidence="2" type="ORF">AXE65_00870</name>
</gene>
<evidence type="ECO:0000256" key="1">
    <source>
        <dbReference type="SAM" id="Phobius"/>
    </source>
</evidence>
<protein>
    <recommendedName>
        <fullName evidence="4">DUF1640 domain-containing protein</fullName>
    </recommendedName>
</protein>
<keyword evidence="1" id="KW-1133">Transmembrane helix</keyword>